<comment type="similarity">
    <text evidence="1">Belongs to the dysbindin family.</text>
</comment>
<dbReference type="Proteomes" id="UP001345963">
    <property type="component" value="Unassembled WGS sequence"/>
</dbReference>
<protein>
    <submittedName>
        <fullName evidence="3">Uncharacterized protein</fullName>
    </submittedName>
</protein>
<gene>
    <name evidence="3" type="ORF">ATANTOWER_022416</name>
</gene>
<feature type="region of interest" description="Disordered" evidence="2">
    <location>
        <begin position="189"/>
        <end position="270"/>
    </location>
</feature>
<feature type="compositionally biased region" description="Low complexity" evidence="2">
    <location>
        <begin position="191"/>
        <end position="203"/>
    </location>
</feature>
<organism evidence="3 4">
    <name type="scientific">Ataeniobius toweri</name>
    <dbReference type="NCBI Taxonomy" id="208326"/>
    <lineage>
        <taxon>Eukaryota</taxon>
        <taxon>Metazoa</taxon>
        <taxon>Chordata</taxon>
        <taxon>Craniata</taxon>
        <taxon>Vertebrata</taxon>
        <taxon>Euteleostomi</taxon>
        <taxon>Actinopterygii</taxon>
        <taxon>Neopterygii</taxon>
        <taxon>Teleostei</taxon>
        <taxon>Neoteleostei</taxon>
        <taxon>Acanthomorphata</taxon>
        <taxon>Ovalentaria</taxon>
        <taxon>Atherinomorphae</taxon>
        <taxon>Cyprinodontiformes</taxon>
        <taxon>Goodeidae</taxon>
        <taxon>Ataeniobius</taxon>
    </lineage>
</organism>
<keyword evidence="4" id="KW-1185">Reference proteome</keyword>
<dbReference type="Pfam" id="PF04440">
    <property type="entry name" value="Dysbindin"/>
    <property type="match status" value="1"/>
</dbReference>
<accession>A0ABU7C4X1</accession>
<comment type="caution">
    <text evidence="3">The sequence shown here is derived from an EMBL/GenBank/DDBJ whole genome shotgun (WGS) entry which is preliminary data.</text>
</comment>
<evidence type="ECO:0000313" key="3">
    <source>
        <dbReference type="EMBL" id="MED6256783.1"/>
    </source>
</evidence>
<dbReference type="PANTHER" id="PTHR16294:SF7">
    <property type="entry name" value="DYSBINDIN DOMAIN-CONTAINING PROTEIN 2"/>
    <property type="match status" value="1"/>
</dbReference>
<evidence type="ECO:0000256" key="1">
    <source>
        <dbReference type="ARBA" id="ARBA00008686"/>
    </source>
</evidence>
<dbReference type="EMBL" id="JAHUTI010078726">
    <property type="protein sequence ID" value="MED6256783.1"/>
    <property type="molecule type" value="Genomic_DNA"/>
</dbReference>
<name>A0ABU7C4X1_9TELE</name>
<reference evidence="3 4" key="1">
    <citation type="submission" date="2021-07" db="EMBL/GenBank/DDBJ databases">
        <authorList>
            <person name="Palmer J.M."/>
        </authorList>
    </citation>
    <scope>NUCLEOTIDE SEQUENCE [LARGE SCALE GENOMIC DNA]</scope>
    <source>
        <strain evidence="3 4">AT_MEX2019</strain>
        <tissue evidence="3">Muscle</tissue>
    </source>
</reference>
<dbReference type="InterPro" id="IPR007531">
    <property type="entry name" value="Dysbindin"/>
</dbReference>
<sequence>MCQSNPQSHKVVLALIQVVHAALREEKEKQGRRTVEEAIYFRILWTGWSEQSIMSSSSANLQSKRLPSETEYTQRLPDIESAPQLKLIERQRFFEEVFQHEVDVYLSSAHLCIRDYRRPPIGSISSIEVNVDLLDQMELIDLSDQDPVDVFFSSVGEEGVLSSPLPASNNEEAIRNGLFRHVLESLESKSRMSSTSSDSSSDSQAANINGGDTPLVASDNEETQNSAVKTRGMSPDEGEPKIQCVRSYRRETSFAVRTARQRTPEAEEDV</sequence>
<evidence type="ECO:0000256" key="2">
    <source>
        <dbReference type="SAM" id="MobiDB-lite"/>
    </source>
</evidence>
<dbReference type="PANTHER" id="PTHR16294">
    <property type="entry name" value="DYSTROBREVIN BINDING PROTEIN 1 DYSBINDIN"/>
    <property type="match status" value="1"/>
</dbReference>
<proteinExistence type="inferred from homology"/>
<evidence type="ECO:0000313" key="4">
    <source>
        <dbReference type="Proteomes" id="UP001345963"/>
    </source>
</evidence>